<gene>
    <name evidence="1" type="ORF">MNB_SV-12-35</name>
</gene>
<organism evidence="1">
    <name type="scientific">hydrothermal vent metagenome</name>
    <dbReference type="NCBI Taxonomy" id="652676"/>
    <lineage>
        <taxon>unclassified sequences</taxon>
        <taxon>metagenomes</taxon>
        <taxon>ecological metagenomes</taxon>
    </lineage>
</organism>
<sequence>MLKEILLEVIKNEFPKDGIEMVYDLEYADCDNCEKNPFYCEEQRCFSIMGSGYGKEKGIMYGLEGLEPFSIRKIID</sequence>
<proteinExistence type="predicted"/>
<accession>A0A1W1BNB0</accession>
<protein>
    <submittedName>
        <fullName evidence="1">Uncharacterized protein</fullName>
    </submittedName>
</protein>
<dbReference type="EMBL" id="FPHE01000057">
    <property type="protein sequence ID" value="SFV54945.1"/>
    <property type="molecule type" value="Genomic_DNA"/>
</dbReference>
<dbReference type="AlphaFoldDB" id="A0A1W1BNB0"/>
<name>A0A1W1BNB0_9ZZZZ</name>
<evidence type="ECO:0000313" key="1">
    <source>
        <dbReference type="EMBL" id="SFV54945.1"/>
    </source>
</evidence>
<reference evidence="1" key="1">
    <citation type="submission" date="2016-10" db="EMBL/GenBank/DDBJ databases">
        <authorList>
            <person name="de Groot N.N."/>
        </authorList>
    </citation>
    <scope>NUCLEOTIDE SEQUENCE</scope>
</reference>